<gene>
    <name evidence="1" type="ORF">NAEGRDRAFT_69799</name>
</gene>
<evidence type="ECO:0000313" key="2">
    <source>
        <dbReference type="Proteomes" id="UP000006671"/>
    </source>
</evidence>
<keyword evidence="2" id="KW-1185">Reference proteome</keyword>
<proteinExistence type="predicted"/>
<dbReference type="EMBL" id="GG738880">
    <property type="protein sequence ID" value="EFC42398.1"/>
    <property type="molecule type" value="Genomic_DNA"/>
</dbReference>
<dbReference type="InParanoid" id="D2VLJ3"/>
<evidence type="ECO:0000313" key="1">
    <source>
        <dbReference type="EMBL" id="EFC42398.1"/>
    </source>
</evidence>
<name>D2VLJ3_NAEGR</name>
<protein>
    <submittedName>
        <fullName evidence="1">Predicted protein</fullName>
    </submittedName>
</protein>
<dbReference type="RefSeq" id="XP_002675142.1">
    <property type="nucleotide sequence ID" value="XM_002675096.1"/>
</dbReference>
<dbReference type="GeneID" id="8851961"/>
<dbReference type="KEGG" id="ngr:NAEGRDRAFT_69799"/>
<sequence>MFSSRSNLSSLSKQNMELEKRRKEAVFLGALENRKQVKQISIVKSVGSEIDVYYSSNKYTKGDLYKIREPKPPAQLEDSSSSFKSHTISDFLNPNFDESQEYSASCVIEADSTMDILQGDDVEFFYFVKLKATKPGKMVIRFGDMFNVELNIYEEQL</sequence>
<dbReference type="OrthoDB" id="10257805at2759"/>
<accession>D2VLJ3</accession>
<dbReference type="VEuPathDB" id="AmoebaDB:NAEGRDRAFT_69799"/>
<dbReference type="AlphaFoldDB" id="D2VLJ3"/>
<organism evidence="2">
    <name type="scientific">Naegleria gruberi</name>
    <name type="common">Amoeba</name>
    <dbReference type="NCBI Taxonomy" id="5762"/>
    <lineage>
        <taxon>Eukaryota</taxon>
        <taxon>Discoba</taxon>
        <taxon>Heterolobosea</taxon>
        <taxon>Tetramitia</taxon>
        <taxon>Eutetramitia</taxon>
        <taxon>Vahlkampfiidae</taxon>
        <taxon>Naegleria</taxon>
    </lineage>
</organism>
<dbReference type="Proteomes" id="UP000006671">
    <property type="component" value="Unassembled WGS sequence"/>
</dbReference>
<dbReference type="OMA" id="QEYSASC"/>
<reference evidence="1 2" key="1">
    <citation type="journal article" date="2010" name="Cell">
        <title>The genome of Naegleria gruberi illuminates early eukaryotic versatility.</title>
        <authorList>
            <person name="Fritz-Laylin L.K."/>
            <person name="Prochnik S.E."/>
            <person name="Ginger M.L."/>
            <person name="Dacks J.B."/>
            <person name="Carpenter M.L."/>
            <person name="Field M.C."/>
            <person name="Kuo A."/>
            <person name="Paredez A."/>
            <person name="Chapman J."/>
            <person name="Pham J."/>
            <person name="Shu S."/>
            <person name="Neupane R."/>
            <person name="Cipriano M."/>
            <person name="Mancuso J."/>
            <person name="Tu H."/>
            <person name="Salamov A."/>
            <person name="Lindquist E."/>
            <person name="Shapiro H."/>
            <person name="Lucas S."/>
            <person name="Grigoriev I.V."/>
            <person name="Cande W.Z."/>
            <person name="Fulton C."/>
            <person name="Rokhsar D.S."/>
            <person name="Dawson S.C."/>
        </authorList>
    </citation>
    <scope>NUCLEOTIDE SEQUENCE [LARGE SCALE GENOMIC DNA]</scope>
    <source>
        <strain evidence="1 2">NEG-M</strain>
    </source>
</reference>